<accession>A0A9Q3Z780</accession>
<protein>
    <submittedName>
        <fullName evidence="1">Uncharacterized protein</fullName>
    </submittedName>
</protein>
<evidence type="ECO:0000313" key="1">
    <source>
        <dbReference type="EMBL" id="MCD9877871.1"/>
    </source>
</evidence>
<keyword evidence="2" id="KW-1185">Reference proteome</keyword>
<dbReference type="RefSeq" id="WP_232652057.1">
    <property type="nucleotide sequence ID" value="NZ_JAJSBI010000018.1"/>
</dbReference>
<dbReference type="EMBL" id="JAJSBI010000018">
    <property type="protein sequence ID" value="MCD9877871.1"/>
    <property type="molecule type" value="Genomic_DNA"/>
</dbReference>
<evidence type="ECO:0000313" key="2">
    <source>
        <dbReference type="Proteomes" id="UP001108029"/>
    </source>
</evidence>
<proteinExistence type="predicted"/>
<sequence>MGTDIDGVIESRSPDGHWRFTADLLDFQPPRDYVAWECLFGVRGAGDVERPLFAARGLPDGISDAVRESGIGDFQHDHTYATWAEVAAVEWDDPLAHGPAWNWAVRALPDGEELVRVTPGLRAAAADTFGGNLLLAPPEWPPGAEVRLDDVAHRPVTLTARMLAPPDEGCWAQVWSAMRDLAARYGDENVRLVVWFG</sequence>
<reference evidence="1" key="1">
    <citation type="submission" date="2021-12" db="EMBL/GenBank/DDBJ databases">
        <authorList>
            <person name="Lee J.-H."/>
            <person name="Kim S.-B."/>
        </authorList>
    </citation>
    <scope>NUCLEOTIDE SEQUENCE</scope>
    <source>
        <strain evidence="1">NR30</strain>
    </source>
</reference>
<organism evidence="1 2">
    <name type="scientific">Streptomyces guryensis</name>
    <dbReference type="NCBI Taxonomy" id="2886947"/>
    <lineage>
        <taxon>Bacteria</taxon>
        <taxon>Bacillati</taxon>
        <taxon>Actinomycetota</taxon>
        <taxon>Actinomycetes</taxon>
        <taxon>Kitasatosporales</taxon>
        <taxon>Streptomycetaceae</taxon>
        <taxon>Streptomyces</taxon>
    </lineage>
</organism>
<gene>
    <name evidence="1" type="ORF">LJ657_30455</name>
</gene>
<dbReference type="Proteomes" id="UP001108029">
    <property type="component" value="Unassembled WGS sequence"/>
</dbReference>
<comment type="caution">
    <text evidence="1">The sequence shown here is derived from an EMBL/GenBank/DDBJ whole genome shotgun (WGS) entry which is preliminary data.</text>
</comment>
<name>A0A9Q3Z780_9ACTN</name>
<dbReference type="AlphaFoldDB" id="A0A9Q3Z780"/>